<dbReference type="GO" id="GO:0016874">
    <property type="term" value="F:ligase activity"/>
    <property type="evidence" value="ECO:0007669"/>
    <property type="project" value="UniProtKB-KW"/>
</dbReference>
<feature type="domain" description="ATP-grasp" evidence="2">
    <location>
        <begin position="90"/>
        <end position="291"/>
    </location>
</feature>
<dbReference type="InterPro" id="IPR013815">
    <property type="entry name" value="ATP_grasp_subdomain_1"/>
</dbReference>
<dbReference type="GeneID" id="73044666"/>
<keyword evidence="1" id="KW-0547">Nucleotide-binding</keyword>
<dbReference type="PANTHER" id="PTHR21621">
    <property type="entry name" value="RIBOSOMAL PROTEIN S6 MODIFICATION PROTEIN"/>
    <property type="match status" value="1"/>
</dbReference>
<keyword evidence="1" id="KW-0067">ATP-binding</keyword>
<dbReference type="PANTHER" id="PTHR21621:SF0">
    <property type="entry name" value="BETA-CITRYLGLUTAMATE SYNTHASE B-RELATED"/>
    <property type="match status" value="1"/>
</dbReference>
<evidence type="ECO:0000313" key="3">
    <source>
        <dbReference type="EMBL" id="MFC4824643.1"/>
    </source>
</evidence>
<name>A0ABD5Q1W7_9EURY</name>
<dbReference type="InterPro" id="IPR011761">
    <property type="entry name" value="ATP-grasp"/>
</dbReference>
<dbReference type="Gene3D" id="3.30.1490.20">
    <property type="entry name" value="ATP-grasp fold, A domain"/>
    <property type="match status" value="1"/>
</dbReference>
<keyword evidence="4" id="KW-1185">Reference proteome</keyword>
<evidence type="ECO:0000259" key="2">
    <source>
        <dbReference type="PROSITE" id="PS50975"/>
    </source>
</evidence>
<dbReference type="RefSeq" id="WP_254269630.1">
    <property type="nucleotide sequence ID" value="NZ_CP100400.1"/>
</dbReference>
<sequence>MLDLAVAYREETFERMRGPLAERDVAVHHVPAENRAISLSDPPWRSDEFDAGFVYPSRAMEGGVVDALLDVPWVNDREAVLTSRNKAGVIAALERAGVPVPETVLVSNPADESDLLAAFDRFDPPVVVKPNSTTRGVGVAKVGDADSYLGVTDYLDLVHDYRATGDKSFLVQEYVPEATDYRAMVVDGECVGGVERRLPDSATDGARPDRWKHNVHRGAVATGVDLPANLRTLAERTAEALDIDYLGVDILVADDRAVVNETNARPTIDAETKYDAGFYDRLADLIRRTAARDGD</sequence>
<reference evidence="3 4" key="1">
    <citation type="journal article" date="2019" name="Int. J. Syst. Evol. Microbiol.">
        <title>The Global Catalogue of Microorganisms (GCM) 10K type strain sequencing project: providing services to taxonomists for standard genome sequencing and annotation.</title>
        <authorList>
            <consortium name="The Broad Institute Genomics Platform"/>
            <consortium name="The Broad Institute Genome Sequencing Center for Infectious Disease"/>
            <person name="Wu L."/>
            <person name="Ma J."/>
        </authorList>
    </citation>
    <scope>NUCLEOTIDE SEQUENCE [LARGE SCALE GENOMIC DNA]</scope>
    <source>
        <strain evidence="3 4">XZYJ18</strain>
    </source>
</reference>
<dbReference type="Gene3D" id="3.30.470.20">
    <property type="entry name" value="ATP-grasp fold, B domain"/>
    <property type="match status" value="1"/>
</dbReference>
<dbReference type="SUPFAM" id="SSF56059">
    <property type="entry name" value="Glutathione synthetase ATP-binding domain-like"/>
    <property type="match status" value="1"/>
</dbReference>
<dbReference type="EMBL" id="JBHSHT010000001">
    <property type="protein sequence ID" value="MFC4824643.1"/>
    <property type="molecule type" value="Genomic_DNA"/>
</dbReference>
<comment type="caution">
    <text evidence="3">The sequence shown here is derived from an EMBL/GenBank/DDBJ whole genome shotgun (WGS) entry which is preliminary data.</text>
</comment>
<accession>A0ABD5Q1W7</accession>
<organism evidence="3 4">
    <name type="scientific">Halorussus aquaticus</name>
    <dbReference type="NCBI Taxonomy" id="2953748"/>
    <lineage>
        <taxon>Archaea</taxon>
        <taxon>Methanobacteriati</taxon>
        <taxon>Methanobacteriota</taxon>
        <taxon>Stenosarchaea group</taxon>
        <taxon>Halobacteria</taxon>
        <taxon>Halobacteriales</taxon>
        <taxon>Haladaptataceae</taxon>
        <taxon>Halorussus</taxon>
    </lineage>
</organism>
<dbReference type="Proteomes" id="UP001595945">
    <property type="component" value="Unassembled WGS sequence"/>
</dbReference>
<dbReference type="InterPro" id="IPR013651">
    <property type="entry name" value="ATP-grasp_RimK-type"/>
</dbReference>
<dbReference type="GO" id="GO:0005524">
    <property type="term" value="F:ATP binding"/>
    <property type="evidence" value="ECO:0007669"/>
    <property type="project" value="UniProtKB-UniRule"/>
</dbReference>
<dbReference type="Pfam" id="PF08443">
    <property type="entry name" value="RimK"/>
    <property type="match status" value="1"/>
</dbReference>
<dbReference type="PROSITE" id="PS50975">
    <property type="entry name" value="ATP_GRASP"/>
    <property type="match status" value="1"/>
</dbReference>
<evidence type="ECO:0000256" key="1">
    <source>
        <dbReference type="PROSITE-ProRule" id="PRU00409"/>
    </source>
</evidence>
<dbReference type="AlphaFoldDB" id="A0ABD5Q1W7"/>
<gene>
    <name evidence="3" type="ORF">ACFO9K_10245</name>
</gene>
<protein>
    <submittedName>
        <fullName evidence="3">RimK family alpha-L-glutamate ligase</fullName>
    </submittedName>
</protein>
<proteinExistence type="predicted"/>
<evidence type="ECO:0000313" key="4">
    <source>
        <dbReference type="Proteomes" id="UP001595945"/>
    </source>
</evidence>
<keyword evidence="3" id="KW-0436">Ligase</keyword>